<organism evidence="1 2">
    <name type="scientific">Hypoxylon rubiginosum</name>
    <dbReference type="NCBI Taxonomy" id="110542"/>
    <lineage>
        <taxon>Eukaryota</taxon>
        <taxon>Fungi</taxon>
        <taxon>Dikarya</taxon>
        <taxon>Ascomycota</taxon>
        <taxon>Pezizomycotina</taxon>
        <taxon>Sordariomycetes</taxon>
        <taxon>Xylariomycetidae</taxon>
        <taxon>Xylariales</taxon>
        <taxon>Hypoxylaceae</taxon>
        <taxon>Hypoxylon</taxon>
    </lineage>
</organism>
<reference evidence="1 2" key="1">
    <citation type="journal article" date="2022" name="New Phytol.">
        <title>Ecological generalism drives hyperdiversity of secondary metabolite gene clusters in xylarialean endophytes.</title>
        <authorList>
            <person name="Franco M.E.E."/>
            <person name="Wisecaver J.H."/>
            <person name="Arnold A.E."/>
            <person name="Ju Y.M."/>
            <person name="Slot J.C."/>
            <person name="Ahrendt S."/>
            <person name="Moore L.P."/>
            <person name="Eastman K.E."/>
            <person name="Scott K."/>
            <person name="Konkel Z."/>
            <person name="Mondo S.J."/>
            <person name="Kuo A."/>
            <person name="Hayes R.D."/>
            <person name="Haridas S."/>
            <person name="Andreopoulos B."/>
            <person name="Riley R."/>
            <person name="LaButti K."/>
            <person name="Pangilinan J."/>
            <person name="Lipzen A."/>
            <person name="Amirebrahimi M."/>
            <person name="Yan J."/>
            <person name="Adam C."/>
            <person name="Keymanesh K."/>
            <person name="Ng V."/>
            <person name="Louie K."/>
            <person name="Northen T."/>
            <person name="Drula E."/>
            <person name="Henrissat B."/>
            <person name="Hsieh H.M."/>
            <person name="Youens-Clark K."/>
            <person name="Lutzoni F."/>
            <person name="Miadlikowska J."/>
            <person name="Eastwood D.C."/>
            <person name="Hamelin R.C."/>
            <person name="Grigoriev I.V."/>
            <person name="U'Ren J.M."/>
        </authorList>
    </citation>
    <scope>NUCLEOTIDE SEQUENCE [LARGE SCALE GENOMIC DNA]</scope>
    <source>
        <strain evidence="1 2">CBS 119005</strain>
    </source>
</reference>
<gene>
    <name evidence="1" type="ORF">F4820DRAFT_218054</name>
</gene>
<evidence type="ECO:0000313" key="1">
    <source>
        <dbReference type="EMBL" id="KAI4870575.1"/>
    </source>
</evidence>
<keyword evidence="2" id="KW-1185">Reference proteome</keyword>
<dbReference type="Proteomes" id="UP001497700">
    <property type="component" value="Unassembled WGS sequence"/>
</dbReference>
<proteinExistence type="predicted"/>
<comment type="caution">
    <text evidence="1">The sequence shown here is derived from an EMBL/GenBank/DDBJ whole genome shotgun (WGS) entry which is preliminary data.</text>
</comment>
<protein>
    <submittedName>
        <fullName evidence="1">MFS general substrate transporter</fullName>
    </submittedName>
</protein>
<accession>A0ACB9ZIH1</accession>
<dbReference type="EMBL" id="MU393423">
    <property type="protein sequence ID" value="KAI4870575.1"/>
    <property type="molecule type" value="Genomic_DNA"/>
</dbReference>
<evidence type="ECO:0000313" key="2">
    <source>
        <dbReference type="Proteomes" id="UP001497700"/>
    </source>
</evidence>
<name>A0ACB9ZIH1_9PEZI</name>
<sequence length="524" mass="57085">MATIEERATGDRKEDSGLFERNAGVSDDRASESTGHGEEILALQDLDPALNAKMHLVNNAIDEIGWTNYHWKLFVLNGFGYAVDSLVLLLQSNISGPAFKEFGQVGYVNAQTIATYVGMLVGALFWGMSADIIGRRWAFNISLFISSVATVVSGAAPSWASLGFFTAMVGFGAGGNLILDTTVFLEYLPSNKQWALTFLACWWGIGQAVTGFICWGFLVPAQWNCESVDNCPRSSNQGWRYVMYTSGALVFAMSIARVTVVRLQETPKYRLGTGEDEELVKTLHSIAKKYNRPCSITVEKLEACGTVKTAHSESRYSFGESLVHLSGLFSTTKIGISTVLIWLSWTLIGLAYPLFYVFLSSYLASRGAYNGVGTFETWRNYTLTNISGIFGPVLAAWMCNLKILGRKYTMAIGALITMAFFFAYTVVSTPTQDVGFSCAIAFCINIYYGTLYAYTPEVLPSAHRATGNGIAVGCNRIMGIISAVVSSTADTGTVAPIYICAALFLAMAIVSVIFPFEPYGRRSS</sequence>